<evidence type="ECO:0000256" key="3">
    <source>
        <dbReference type="ARBA" id="ARBA00023295"/>
    </source>
</evidence>
<evidence type="ECO:0000256" key="2">
    <source>
        <dbReference type="ARBA" id="ARBA00022801"/>
    </source>
</evidence>
<dbReference type="CDD" id="cd18622">
    <property type="entry name" value="GH32_Inu-like"/>
    <property type="match status" value="1"/>
</dbReference>
<comment type="similarity">
    <text evidence="1 4">Belongs to the glycosyl hydrolase 32 family.</text>
</comment>
<dbReference type="SMART" id="SM00640">
    <property type="entry name" value="Glyco_32"/>
    <property type="match status" value="1"/>
</dbReference>
<dbReference type="GO" id="GO:0005737">
    <property type="term" value="C:cytoplasm"/>
    <property type="evidence" value="ECO:0007669"/>
    <property type="project" value="TreeGrafter"/>
</dbReference>
<dbReference type="InterPro" id="IPR013148">
    <property type="entry name" value="Glyco_hydro_32_N"/>
</dbReference>
<name>A0A2Z4GEQ7_9BACT</name>
<dbReference type="InterPro" id="IPR023296">
    <property type="entry name" value="Glyco_hydro_beta-prop_sf"/>
</dbReference>
<dbReference type="KEGG" id="als:DJ013_14640"/>
<dbReference type="EMBL" id="CP029480">
    <property type="protein sequence ID" value="AWV99333.1"/>
    <property type="molecule type" value="Genomic_DNA"/>
</dbReference>
<evidence type="ECO:0000256" key="4">
    <source>
        <dbReference type="RuleBase" id="RU362110"/>
    </source>
</evidence>
<dbReference type="InterPro" id="IPR013189">
    <property type="entry name" value="Glyco_hydro_32_C"/>
</dbReference>
<dbReference type="PROSITE" id="PS51257">
    <property type="entry name" value="PROKAR_LIPOPROTEIN"/>
    <property type="match status" value="1"/>
</dbReference>
<dbReference type="AlphaFoldDB" id="A0A2Z4GEQ7"/>
<dbReference type="PANTHER" id="PTHR42800:SF1">
    <property type="entry name" value="EXOINULINASE INUD (AFU_ORTHOLOGUE AFUA_5G00480)"/>
    <property type="match status" value="1"/>
</dbReference>
<dbReference type="Pfam" id="PF08244">
    <property type="entry name" value="Glyco_hydro_32C"/>
    <property type="match status" value="1"/>
</dbReference>
<dbReference type="SUPFAM" id="SSF49899">
    <property type="entry name" value="Concanavalin A-like lectins/glucanases"/>
    <property type="match status" value="1"/>
</dbReference>
<dbReference type="Pfam" id="PF00251">
    <property type="entry name" value="Glyco_hydro_32N"/>
    <property type="match status" value="1"/>
</dbReference>
<organism evidence="7 8">
    <name type="scientific">Arcticibacterium luteifluviistationis</name>
    <dbReference type="NCBI Taxonomy" id="1784714"/>
    <lineage>
        <taxon>Bacteria</taxon>
        <taxon>Pseudomonadati</taxon>
        <taxon>Bacteroidota</taxon>
        <taxon>Cytophagia</taxon>
        <taxon>Cytophagales</taxon>
        <taxon>Leadbetterellaceae</taxon>
        <taxon>Arcticibacterium</taxon>
    </lineage>
</organism>
<dbReference type="GO" id="GO:0004575">
    <property type="term" value="F:sucrose alpha-glucosidase activity"/>
    <property type="evidence" value="ECO:0007669"/>
    <property type="project" value="TreeGrafter"/>
</dbReference>
<evidence type="ECO:0000313" key="7">
    <source>
        <dbReference type="EMBL" id="AWV99333.1"/>
    </source>
</evidence>
<evidence type="ECO:0000259" key="6">
    <source>
        <dbReference type="Pfam" id="PF08244"/>
    </source>
</evidence>
<accession>A0A2Z4GEQ7</accession>
<dbReference type="SUPFAM" id="SSF75005">
    <property type="entry name" value="Arabinanase/levansucrase/invertase"/>
    <property type="match status" value="1"/>
</dbReference>
<dbReference type="OrthoDB" id="9759709at2"/>
<dbReference type="Gene3D" id="2.60.120.560">
    <property type="entry name" value="Exo-inulinase, domain 1"/>
    <property type="match status" value="1"/>
</dbReference>
<dbReference type="GO" id="GO:0005987">
    <property type="term" value="P:sucrose catabolic process"/>
    <property type="evidence" value="ECO:0007669"/>
    <property type="project" value="TreeGrafter"/>
</dbReference>
<dbReference type="Proteomes" id="UP000249873">
    <property type="component" value="Chromosome"/>
</dbReference>
<dbReference type="PANTHER" id="PTHR42800">
    <property type="entry name" value="EXOINULINASE INUD (AFU_ORTHOLOGUE AFUA_5G00480)"/>
    <property type="match status" value="1"/>
</dbReference>
<keyword evidence="3 4" id="KW-0326">Glycosidase</keyword>
<keyword evidence="2 4" id="KW-0378">Hydrolase</keyword>
<feature type="domain" description="Glycosyl hydrolase family 32 C-terminal" evidence="6">
    <location>
        <begin position="365"/>
        <end position="474"/>
    </location>
</feature>
<gene>
    <name evidence="7" type="ORF">DJ013_14640</name>
</gene>
<dbReference type="InterPro" id="IPR013320">
    <property type="entry name" value="ConA-like_dom_sf"/>
</dbReference>
<dbReference type="Gene3D" id="2.115.10.20">
    <property type="entry name" value="Glycosyl hydrolase domain, family 43"/>
    <property type="match status" value="1"/>
</dbReference>
<evidence type="ECO:0000313" key="8">
    <source>
        <dbReference type="Proteomes" id="UP000249873"/>
    </source>
</evidence>
<feature type="domain" description="Glycosyl hydrolase family 32 N-terminal" evidence="5">
    <location>
        <begin position="31"/>
        <end position="349"/>
    </location>
</feature>
<proteinExistence type="inferred from homology"/>
<evidence type="ECO:0000259" key="5">
    <source>
        <dbReference type="Pfam" id="PF00251"/>
    </source>
</evidence>
<protein>
    <submittedName>
        <fullName evidence="7">Levanase</fullName>
    </submittedName>
</protein>
<dbReference type="RefSeq" id="WP_111372656.1">
    <property type="nucleotide sequence ID" value="NZ_CP029480.1"/>
</dbReference>
<keyword evidence="8" id="KW-1185">Reference proteome</keyword>
<sequence length="477" mass="54215">MKSFSILLLASLFLACQSENPLENTYRPLHHFTPPQNWTNDPNGMVYLDGEYHFFYQYNPFGDKWGHMSWGHAVSRDLKTWEHLPLALPEFDNGDGTTTMIFSGSAVVDSANTSGFFEEGFTKGMVAIFTSHIDSSGTGIAQHQSLGYSADKGRSWKLYDENPVLDIGLKDFRDPNVIWNEQREAWLMAVVKPREYMAQFYESADLKNWTLLSEFGQQGDTTKIWECPSLFKVPVEGSDEKKWVLLISSGHKTEGFVGMQYFVGDFDGVNFTVQRQDDVFALDHGKDFYAAIPFNNLRGEYDKPVIMGWGNNWAYANDIPTVGFRGNFSFPRALSLTLNNDTYRLKSEPIVSEEIKTYEIDSEVLSLNEPSFHLHVKRDVSEKGFELKVAASKEEFVLFSYDLEKSELSFDRTMSGKTDFNKAFPSVETVKVSPKNGEIELDIYFDVALVEVFINGGEEVITNQIFPTSYKVEVALK</sequence>
<evidence type="ECO:0000256" key="1">
    <source>
        <dbReference type="ARBA" id="ARBA00009902"/>
    </source>
</evidence>
<dbReference type="InterPro" id="IPR001362">
    <property type="entry name" value="Glyco_hydro_32"/>
</dbReference>
<reference evidence="7 8" key="1">
    <citation type="submission" date="2018-05" db="EMBL/GenBank/DDBJ databases">
        <title>Complete genome sequence of Arcticibacterium luteifluviistationis SM1504T, a cytophagaceae bacterium isolated from Arctic surface seawater.</title>
        <authorList>
            <person name="Li Y."/>
            <person name="Qin Q.-L."/>
        </authorList>
    </citation>
    <scope>NUCLEOTIDE SEQUENCE [LARGE SCALE GENOMIC DNA]</scope>
    <source>
        <strain evidence="7 8">SM1504</strain>
    </source>
</reference>